<feature type="transmembrane region" description="Helical" evidence="1">
    <location>
        <begin position="105"/>
        <end position="123"/>
    </location>
</feature>
<evidence type="ECO:0000313" key="2">
    <source>
        <dbReference type="EMBL" id="MTD93845.1"/>
    </source>
</evidence>
<protein>
    <submittedName>
        <fullName evidence="2">Uncharacterized protein</fullName>
    </submittedName>
</protein>
<keyword evidence="1" id="KW-0472">Membrane</keyword>
<evidence type="ECO:0000256" key="1">
    <source>
        <dbReference type="SAM" id="Phobius"/>
    </source>
</evidence>
<name>A0A6I3KE97_9HYPH</name>
<reference evidence="2 3" key="1">
    <citation type="submission" date="2019-11" db="EMBL/GenBank/DDBJ databases">
        <title>Identification of a novel strain.</title>
        <authorList>
            <person name="Xu Q."/>
            <person name="Wang G."/>
        </authorList>
    </citation>
    <scope>NUCLEOTIDE SEQUENCE [LARGE SCALE GENOMIC DNA]</scope>
    <source>
        <strain evidence="3">xq</strain>
    </source>
</reference>
<dbReference type="RefSeq" id="WP_154738347.1">
    <property type="nucleotide sequence ID" value="NZ_WMBQ01000001.1"/>
</dbReference>
<keyword evidence="3" id="KW-1185">Reference proteome</keyword>
<sequence length="138" mass="15218">MRVYQFGELIGIVFLLGSTAMQLFYLEPLKREIEWRLVAFNTQQSAQIGLKTAYENQLALLKLLNAPAEQVAATEKSRNETLAAYKNSDANISDYMIAKEGVESYLEIIVIALFALGSLLAGLGRALEMQAARQATGD</sequence>
<organism evidence="2 3">
    <name type="scientific">Hyphomicrobium album</name>
    <dbReference type="NCBI Taxonomy" id="2665159"/>
    <lineage>
        <taxon>Bacteria</taxon>
        <taxon>Pseudomonadati</taxon>
        <taxon>Pseudomonadota</taxon>
        <taxon>Alphaproteobacteria</taxon>
        <taxon>Hyphomicrobiales</taxon>
        <taxon>Hyphomicrobiaceae</taxon>
        <taxon>Hyphomicrobium</taxon>
    </lineage>
</organism>
<dbReference type="Proteomes" id="UP000440694">
    <property type="component" value="Unassembled WGS sequence"/>
</dbReference>
<accession>A0A6I3KE97</accession>
<feature type="transmembrane region" description="Helical" evidence="1">
    <location>
        <begin position="6"/>
        <end position="26"/>
    </location>
</feature>
<gene>
    <name evidence="2" type="ORF">GIW81_05795</name>
</gene>
<dbReference type="EMBL" id="WMBQ01000001">
    <property type="protein sequence ID" value="MTD93845.1"/>
    <property type="molecule type" value="Genomic_DNA"/>
</dbReference>
<proteinExistence type="predicted"/>
<evidence type="ECO:0000313" key="3">
    <source>
        <dbReference type="Proteomes" id="UP000440694"/>
    </source>
</evidence>
<dbReference type="AlphaFoldDB" id="A0A6I3KE97"/>
<keyword evidence="1" id="KW-0812">Transmembrane</keyword>
<comment type="caution">
    <text evidence="2">The sequence shown here is derived from an EMBL/GenBank/DDBJ whole genome shotgun (WGS) entry which is preliminary data.</text>
</comment>
<keyword evidence="1" id="KW-1133">Transmembrane helix</keyword>